<organism evidence="6">
    <name type="scientific">Mariniphaga anaerophila</name>
    <dbReference type="NCBI Taxonomy" id="1484053"/>
    <lineage>
        <taxon>Bacteria</taxon>
        <taxon>Pseudomonadati</taxon>
        <taxon>Bacteroidota</taxon>
        <taxon>Bacteroidia</taxon>
        <taxon>Marinilabiliales</taxon>
        <taxon>Prolixibacteraceae</taxon>
        <taxon>Mariniphaga</taxon>
    </lineage>
</organism>
<dbReference type="GO" id="GO:0030170">
    <property type="term" value="F:pyridoxal phosphate binding"/>
    <property type="evidence" value="ECO:0007669"/>
    <property type="project" value="UniProtKB-UniRule"/>
</dbReference>
<comment type="function">
    <text evidence="2">Pyridoxal 5'-phosphate (PLP)-binding protein, which is involved in PLP homeostasis.</text>
</comment>
<evidence type="ECO:0000313" key="6">
    <source>
        <dbReference type="EMBL" id="HDR50628.1"/>
    </source>
</evidence>
<dbReference type="NCBIfam" id="TIGR00044">
    <property type="entry name" value="YggS family pyridoxal phosphate-dependent enzyme"/>
    <property type="match status" value="1"/>
</dbReference>
<sequence>MDIGKNIAEIKQSLPDGVKLVAVSKKKSPEIIMKAYNAGHKIFGENKAQELIQKQEKLPKDIEWHFIGHLQTNKAKYLAPFVSMIHGIDSFKILKTVNKEAQKNNRIIPCLLQFHIAEESTKFGLSEEEAYEILDSPEYKALKNISIVGVMGMATYTDDEQQVRNEFRFLKKIFDKLKKEYFPRKKGFKEISMGMSDDYLIAVEEGSIIVRIGSKIFGAR</sequence>
<reference evidence="6" key="1">
    <citation type="journal article" date="2020" name="mSystems">
        <title>Genome- and Community-Level Interaction Insights into Carbon Utilization and Element Cycling Functions of Hydrothermarchaeota in Hydrothermal Sediment.</title>
        <authorList>
            <person name="Zhou Z."/>
            <person name="Liu Y."/>
            <person name="Xu W."/>
            <person name="Pan J."/>
            <person name="Luo Z.H."/>
            <person name="Li M."/>
        </authorList>
    </citation>
    <scope>NUCLEOTIDE SEQUENCE [LARGE SCALE GENOMIC DNA]</scope>
    <source>
        <strain evidence="6">SpSt-1217</strain>
    </source>
</reference>
<protein>
    <recommendedName>
        <fullName evidence="2">Pyridoxal phosphate homeostasis protein</fullName>
        <shortName evidence="2">PLP homeostasis protein</shortName>
    </recommendedName>
</protein>
<dbReference type="InterPro" id="IPR001608">
    <property type="entry name" value="Ala_racemase_N"/>
</dbReference>
<dbReference type="Pfam" id="PF01168">
    <property type="entry name" value="Ala_racemase_N"/>
    <property type="match status" value="1"/>
</dbReference>
<feature type="modified residue" description="N6-(pyridoxal phosphate)lysine" evidence="2 3">
    <location>
        <position position="25"/>
    </location>
</feature>
<dbReference type="HAMAP" id="MF_02087">
    <property type="entry name" value="PLP_homeostasis"/>
    <property type="match status" value="1"/>
</dbReference>
<dbReference type="InterPro" id="IPR011078">
    <property type="entry name" value="PyrdxlP_homeostasis"/>
</dbReference>
<evidence type="ECO:0000259" key="5">
    <source>
        <dbReference type="Pfam" id="PF01168"/>
    </source>
</evidence>
<dbReference type="InterPro" id="IPR029066">
    <property type="entry name" value="PLP-binding_barrel"/>
</dbReference>
<dbReference type="EMBL" id="DSDK01000186">
    <property type="protein sequence ID" value="HDR50628.1"/>
    <property type="molecule type" value="Genomic_DNA"/>
</dbReference>
<feature type="domain" description="Alanine racemase N-terminal" evidence="5">
    <location>
        <begin position="4"/>
        <end position="219"/>
    </location>
</feature>
<accession>A0A831LNI9</accession>
<keyword evidence="1 2" id="KW-0663">Pyridoxal phosphate</keyword>
<dbReference type="Proteomes" id="UP000886047">
    <property type="component" value="Unassembled WGS sequence"/>
</dbReference>
<gene>
    <name evidence="6" type="ORF">ENN90_03275</name>
</gene>
<dbReference type="PANTHER" id="PTHR10146:SF14">
    <property type="entry name" value="PYRIDOXAL PHOSPHATE HOMEOSTASIS PROTEIN"/>
    <property type="match status" value="1"/>
</dbReference>
<name>A0A831LNI9_9BACT</name>
<dbReference type="AlphaFoldDB" id="A0A831LNI9"/>
<dbReference type="PIRSF" id="PIRSF004848">
    <property type="entry name" value="YBL036c_PLPDEIII"/>
    <property type="match status" value="1"/>
</dbReference>
<comment type="caution">
    <text evidence="6">The sequence shown here is derived from an EMBL/GenBank/DDBJ whole genome shotgun (WGS) entry which is preliminary data.</text>
</comment>
<dbReference type="PANTHER" id="PTHR10146">
    <property type="entry name" value="PROLINE SYNTHETASE CO-TRANSCRIBED BACTERIAL HOMOLOG PROTEIN"/>
    <property type="match status" value="1"/>
</dbReference>
<evidence type="ECO:0000256" key="4">
    <source>
        <dbReference type="RuleBase" id="RU004514"/>
    </source>
</evidence>
<dbReference type="SUPFAM" id="SSF51419">
    <property type="entry name" value="PLP-binding barrel"/>
    <property type="match status" value="1"/>
</dbReference>
<comment type="similarity">
    <text evidence="2 4">Belongs to the pyridoxal phosphate-binding protein YggS/PROSC family.</text>
</comment>
<proteinExistence type="inferred from homology"/>
<dbReference type="CDD" id="cd00635">
    <property type="entry name" value="PLPDE_III_YBL036c_like"/>
    <property type="match status" value="1"/>
</dbReference>
<evidence type="ECO:0000256" key="3">
    <source>
        <dbReference type="PIRSR" id="PIRSR004848-1"/>
    </source>
</evidence>
<dbReference type="FunFam" id="3.20.20.10:FF:000018">
    <property type="entry name" value="Pyridoxal phosphate homeostasis protein"/>
    <property type="match status" value="1"/>
</dbReference>
<comment type="cofactor">
    <cofactor evidence="3">
        <name>pyridoxal 5'-phosphate</name>
        <dbReference type="ChEBI" id="CHEBI:597326"/>
    </cofactor>
</comment>
<evidence type="ECO:0000256" key="2">
    <source>
        <dbReference type="HAMAP-Rule" id="MF_02087"/>
    </source>
</evidence>
<evidence type="ECO:0000256" key="1">
    <source>
        <dbReference type="ARBA" id="ARBA00022898"/>
    </source>
</evidence>
<dbReference type="Gene3D" id="3.20.20.10">
    <property type="entry name" value="Alanine racemase"/>
    <property type="match status" value="1"/>
</dbReference>
<dbReference type="PROSITE" id="PS01211">
    <property type="entry name" value="UPF0001"/>
    <property type="match status" value="1"/>
</dbReference>